<dbReference type="SUPFAM" id="SSF110997">
    <property type="entry name" value="Sporulation related repeat"/>
    <property type="match status" value="1"/>
</dbReference>
<evidence type="ECO:0000256" key="7">
    <source>
        <dbReference type="SAM" id="Phobius"/>
    </source>
</evidence>
<gene>
    <name evidence="4" type="primary">rlpA</name>
    <name evidence="9" type="ORF">CGL2_11067017</name>
</gene>
<dbReference type="InterPro" id="IPR036680">
    <property type="entry name" value="SPOR-like_sf"/>
</dbReference>
<dbReference type="PANTHER" id="PTHR34183:SF8">
    <property type="entry name" value="ENDOLYTIC PEPTIDOGLYCAN TRANSGLYCOSYLASE RLPA-RELATED"/>
    <property type="match status" value="1"/>
</dbReference>
<dbReference type="AlphaFoldDB" id="B6APE8"/>
<dbReference type="SUPFAM" id="SSF50685">
    <property type="entry name" value="Barwin-like endoglucanases"/>
    <property type="match status" value="1"/>
</dbReference>
<dbReference type="GO" id="GO:0008932">
    <property type="term" value="F:lytic endotransglycosylase activity"/>
    <property type="evidence" value="ECO:0007669"/>
    <property type="project" value="UniProtKB-UniRule"/>
</dbReference>
<dbReference type="GO" id="GO:0071555">
    <property type="term" value="P:cell wall organization"/>
    <property type="evidence" value="ECO:0007669"/>
    <property type="project" value="UniProtKB-KW"/>
</dbReference>
<dbReference type="Gene3D" id="2.40.40.10">
    <property type="entry name" value="RlpA-like domain"/>
    <property type="match status" value="1"/>
</dbReference>
<dbReference type="EMBL" id="DS995260">
    <property type="protein sequence ID" value="EDZ39122.1"/>
    <property type="molecule type" value="Genomic_DNA"/>
</dbReference>
<comment type="similarity">
    <text evidence="4 5">Belongs to the RlpA family.</text>
</comment>
<feature type="transmembrane region" description="Helical" evidence="7">
    <location>
        <begin position="21"/>
        <end position="41"/>
    </location>
</feature>
<accession>B6APE8</accession>
<reference evidence="9" key="2">
    <citation type="journal article" date="2008" name="PLoS Biol.">
        <title>Population genomic analysis of strain variation in Leptospirillum group II bacteria involved in acid mine drainage formation.</title>
        <authorList>
            <person name="Simmons S.L."/>
            <person name="Dibartolo G."/>
            <person name="Denef V.J."/>
            <person name="Goltsman D.S."/>
            <person name="Thelen M.P."/>
            <person name="Banfield J.F."/>
        </authorList>
    </citation>
    <scope>NUCLEOTIDE SEQUENCE [LARGE SCALE GENOMIC DNA]</scope>
</reference>
<dbReference type="InterPro" id="IPR036908">
    <property type="entry name" value="RlpA-like_sf"/>
</dbReference>
<reference evidence="9" key="1">
    <citation type="journal article" date="2004" name="Nature">
        <title>Community structure and metabolism through reconstruction of microbial genomes from the environment.</title>
        <authorList>
            <person name="Tyson G.W."/>
            <person name="Chapman J."/>
            <person name="Hugenholtz P."/>
            <person name="Allen E.E."/>
            <person name="Ram R.J."/>
            <person name="Richardson P.M."/>
            <person name="Solovyev V.V."/>
            <person name="Rubin E.M."/>
            <person name="Rokhsar D.S."/>
            <person name="Banfield J.F."/>
        </authorList>
    </citation>
    <scope>NUCLEOTIDE SEQUENCE [LARGE SCALE GENOMIC DNA]</scope>
</reference>
<dbReference type="NCBIfam" id="TIGR00413">
    <property type="entry name" value="rlpA"/>
    <property type="match status" value="1"/>
</dbReference>
<dbReference type="EC" id="4.2.2.-" evidence="4"/>
<dbReference type="Pfam" id="PF03330">
    <property type="entry name" value="DPBB_1"/>
    <property type="match status" value="1"/>
</dbReference>
<dbReference type="HAMAP" id="MF_02071">
    <property type="entry name" value="RlpA"/>
    <property type="match status" value="1"/>
</dbReference>
<keyword evidence="7" id="KW-0812">Transmembrane</keyword>
<keyword evidence="9" id="KW-0449">Lipoprotein</keyword>
<dbReference type="Gene3D" id="3.30.70.1070">
    <property type="entry name" value="Sporulation related repeat"/>
    <property type="match status" value="1"/>
</dbReference>
<keyword evidence="2 4" id="KW-0456">Lyase</keyword>
<dbReference type="Pfam" id="PF05036">
    <property type="entry name" value="SPOR"/>
    <property type="match status" value="1"/>
</dbReference>
<evidence type="ECO:0000256" key="5">
    <source>
        <dbReference type="RuleBase" id="RU003495"/>
    </source>
</evidence>
<dbReference type="PROSITE" id="PS51724">
    <property type="entry name" value="SPOR"/>
    <property type="match status" value="1"/>
</dbReference>
<keyword evidence="7" id="KW-1133">Transmembrane helix</keyword>
<evidence type="ECO:0000313" key="9">
    <source>
        <dbReference type="EMBL" id="EDZ39122.1"/>
    </source>
</evidence>
<proteinExistence type="inferred from homology"/>
<dbReference type="GO" id="GO:0042834">
    <property type="term" value="F:peptidoglycan binding"/>
    <property type="evidence" value="ECO:0007669"/>
    <property type="project" value="InterPro"/>
</dbReference>
<keyword evidence="1" id="KW-0732">Signal</keyword>
<organism evidence="9">
    <name type="scientific">Leptospirillum sp. Group II '5-way CG'</name>
    <dbReference type="NCBI Taxonomy" id="419541"/>
    <lineage>
        <taxon>Bacteria</taxon>
        <taxon>Pseudomonadati</taxon>
        <taxon>Nitrospirota</taxon>
        <taxon>Nitrospiria</taxon>
        <taxon>Nitrospirales</taxon>
        <taxon>Nitrospiraceae</taxon>
        <taxon>Leptospirillum</taxon>
    </lineage>
</organism>
<keyword evidence="3 4" id="KW-0961">Cell wall biogenesis/degradation</keyword>
<evidence type="ECO:0000256" key="3">
    <source>
        <dbReference type="ARBA" id="ARBA00023316"/>
    </source>
</evidence>
<dbReference type="InterPro" id="IPR034718">
    <property type="entry name" value="RlpA"/>
</dbReference>
<comment type="function">
    <text evidence="4">Lytic transglycosylase with a strong preference for naked glycan strands that lack stem peptides.</text>
</comment>
<keyword evidence="7" id="KW-0472">Membrane</keyword>
<dbReference type="PANTHER" id="PTHR34183">
    <property type="entry name" value="ENDOLYTIC PEPTIDOGLYCAN TRANSGLYCOSYLASE RLPA"/>
    <property type="match status" value="1"/>
</dbReference>
<dbReference type="CDD" id="cd22268">
    <property type="entry name" value="DPBB_RlpA-like"/>
    <property type="match status" value="1"/>
</dbReference>
<feature type="domain" description="SPOR" evidence="8">
    <location>
        <begin position="186"/>
        <end position="263"/>
    </location>
</feature>
<feature type="region of interest" description="Disordered" evidence="6">
    <location>
        <begin position="53"/>
        <end position="78"/>
    </location>
</feature>
<evidence type="ECO:0000256" key="1">
    <source>
        <dbReference type="ARBA" id="ARBA00022729"/>
    </source>
</evidence>
<dbReference type="InterPro" id="IPR012997">
    <property type="entry name" value="RplA"/>
</dbReference>
<evidence type="ECO:0000256" key="6">
    <source>
        <dbReference type="SAM" id="MobiDB-lite"/>
    </source>
</evidence>
<name>B6APE8_9BACT</name>
<evidence type="ECO:0000256" key="4">
    <source>
        <dbReference type="HAMAP-Rule" id="MF_02071"/>
    </source>
</evidence>
<protein>
    <recommendedName>
        <fullName evidence="4">Probable endolytic peptidoglycan transglycosylase RlpA</fullName>
        <ecNumber evidence="4">4.2.2.-</ecNumber>
    </recommendedName>
</protein>
<evidence type="ECO:0000256" key="2">
    <source>
        <dbReference type="ARBA" id="ARBA00023239"/>
    </source>
</evidence>
<evidence type="ECO:0000259" key="8">
    <source>
        <dbReference type="PROSITE" id="PS51724"/>
    </source>
</evidence>
<sequence>MSGLISEKSALRQMMNPQRHEVFPVFLFRPGVLVVLVFFVLSGCSSAYRTSPWGTSSYSGEERQGPWGRNSPSGEEAFHNGQETGIASWYGPTFYGKRTASGAIFRKNALTAAHRTLPLGTRVRVENLENGRSVDVVINDRGPFVRGRVIDLSWKAANAIGMLGRGTAPVRLTVLNGRSGVPAEEKLAEGNFEVQVGSFTSYDEARKYLQKIHRYPDAHIVKSTYPGGMIYRVRVGRFQSVSRARDYARTLRSDLGEAFVVRQ</sequence>
<dbReference type="GO" id="GO:0000270">
    <property type="term" value="P:peptidoglycan metabolic process"/>
    <property type="evidence" value="ECO:0007669"/>
    <property type="project" value="UniProtKB-UniRule"/>
</dbReference>
<dbReference type="InterPro" id="IPR009009">
    <property type="entry name" value="RlpA-like_DPBB"/>
</dbReference>
<dbReference type="InterPro" id="IPR007730">
    <property type="entry name" value="SPOR-like_dom"/>
</dbReference>